<reference evidence="2" key="1">
    <citation type="submission" date="2020-06" db="EMBL/GenBank/DDBJ databases">
        <title>WGS assembly of Ceratodon purpureus strain R40.</title>
        <authorList>
            <person name="Carey S.B."/>
            <person name="Jenkins J."/>
            <person name="Shu S."/>
            <person name="Lovell J.T."/>
            <person name="Sreedasyam A."/>
            <person name="Maumus F."/>
            <person name="Tiley G.P."/>
            <person name="Fernandez-Pozo N."/>
            <person name="Barry K."/>
            <person name="Chen C."/>
            <person name="Wang M."/>
            <person name="Lipzen A."/>
            <person name="Daum C."/>
            <person name="Saski C.A."/>
            <person name="Payton A.C."/>
            <person name="Mcbreen J.C."/>
            <person name="Conrad R.E."/>
            <person name="Kollar L.M."/>
            <person name="Olsson S."/>
            <person name="Huttunen S."/>
            <person name="Landis J.B."/>
            <person name="Wickett N.J."/>
            <person name="Johnson M.G."/>
            <person name="Rensing S.A."/>
            <person name="Grimwood J."/>
            <person name="Schmutz J."/>
            <person name="Mcdaniel S.F."/>
        </authorList>
    </citation>
    <scope>NUCLEOTIDE SEQUENCE</scope>
    <source>
        <strain evidence="2">R40</strain>
    </source>
</reference>
<proteinExistence type="predicted"/>
<accession>A0A8T0IEZ5</accession>
<comment type="caution">
    <text evidence="2">The sequence shown here is derived from an EMBL/GenBank/DDBJ whole genome shotgun (WGS) entry which is preliminary data.</text>
</comment>
<gene>
    <name evidence="2" type="ORF">KC19_3G049100</name>
</gene>
<feature type="region of interest" description="Disordered" evidence="1">
    <location>
        <begin position="32"/>
        <end position="56"/>
    </location>
</feature>
<dbReference type="Proteomes" id="UP000822688">
    <property type="component" value="Chromosome 3"/>
</dbReference>
<evidence type="ECO:0000313" key="2">
    <source>
        <dbReference type="EMBL" id="KAG0582290.1"/>
    </source>
</evidence>
<sequence length="112" mass="12324">MHPDVCLNSSVATIECISTPPNNREHGIMKQAMKGQAGRSQLPDDSPTPTNRDEKSVHALMQQPLELAASPTQEMVAPALTVARFWARSRAPRCESTFVARKDLWVEPSSVI</sequence>
<name>A0A8T0IEZ5_CERPU</name>
<dbReference type="AlphaFoldDB" id="A0A8T0IEZ5"/>
<dbReference type="EMBL" id="CM026423">
    <property type="protein sequence ID" value="KAG0582290.1"/>
    <property type="molecule type" value="Genomic_DNA"/>
</dbReference>
<keyword evidence="3" id="KW-1185">Reference proteome</keyword>
<protein>
    <submittedName>
        <fullName evidence="2">Uncharacterized protein</fullName>
    </submittedName>
</protein>
<evidence type="ECO:0000313" key="3">
    <source>
        <dbReference type="Proteomes" id="UP000822688"/>
    </source>
</evidence>
<evidence type="ECO:0000256" key="1">
    <source>
        <dbReference type="SAM" id="MobiDB-lite"/>
    </source>
</evidence>
<organism evidence="2 3">
    <name type="scientific">Ceratodon purpureus</name>
    <name type="common">Fire moss</name>
    <name type="synonym">Dicranum purpureum</name>
    <dbReference type="NCBI Taxonomy" id="3225"/>
    <lineage>
        <taxon>Eukaryota</taxon>
        <taxon>Viridiplantae</taxon>
        <taxon>Streptophyta</taxon>
        <taxon>Embryophyta</taxon>
        <taxon>Bryophyta</taxon>
        <taxon>Bryophytina</taxon>
        <taxon>Bryopsida</taxon>
        <taxon>Dicranidae</taxon>
        <taxon>Pseudoditrichales</taxon>
        <taxon>Ditrichaceae</taxon>
        <taxon>Ceratodon</taxon>
    </lineage>
</organism>